<evidence type="ECO:0000256" key="5">
    <source>
        <dbReference type="SAM" id="SignalP"/>
    </source>
</evidence>
<dbReference type="Proteomes" id="UP000612055">
    <property type="component" value="Unassembled WGS sequence"/>
</dbReference>
<organism evidence="6 7">
    <name type="scientific">Edaphochlamys debaryana</name>
    <dbReference type="NCBI Taxonomy" id="47281"/>
    <lineage>
        <taxon>Eukaryota</taxon>
        <taxon>Viridiplantae</taxon>
        <taxon>Chlorophyta</taxon>
        <taxon>core chlorophytes</taxon>
        <taxon>Chlorophyceae</taxon>
        <taxon>CS clade</taxon>
        <taxon>Chlamydomonadales</taxon>
        <taxon>Chlamydomonadales incertae sedis</taxon>
        <taxon>Edaphochlamys</taxon>
    </lineage>
</organism>
<gene>
    <name evidence="6" type="ORF">HYH03_015777</name>
</gene>
<dbReference type="GO" id="GO:0006004">
    <property type="term" value="P:fucose metabolic process"/>
    <property type="evidence" value="ECO:0007669"/>
    <property type="project" value="UniProtKB-KW"/>
</dbReference>
<evidence type="ECO:0000313" key="6">
    <source>
        <dbReference type="EMBL" id="KAG2485504.1"/>
    </source>
</evidence>
<evidence type="ECO:0000256" key="3">
    <source>
        <dbReference type="ARBA" id="ARBA00023277"/>
    </source>
</evidence>
<evidence type="ECO:0008006" key="8">
    <source>
        <dbReference type="Google" id="ProtNLM"/>
    </source>
</evidence>
<evidence type="ECO:0000256" key="1">
    <source>
        <dbReference type="ARBA" id="ARBA00022679"/>
    </source>
</evidence>
<accession>A0A835XL61</accession>
<dbReference type="AlphaFoldDB" id="A0A835XL61"/>
<reference evidence="6" key="1">
    <citation type="journal article" date="2020" name="bioRxiv">
        <title>Comparative genomics of Chlamydomonas.</title>
        <authorList>
            <person name="Craig R.J."/>
            <person name="Hasan A.R."/>
            <person name="Ness R.W."/>
            <person name="Keightley P.D."/>
        </authorList>
    </citation>
    <scope>NUCLEOTIDE SEQUENCE</scope>
    <source>
        <strain evidence="6">CCAP 11/70</strain>
    </source>
</reference>
<dbReference type="PANTHER" id="PTHR13398">
    <property type="entry name" value="GDP-FUCOSE PROTEIN O-FUCOSYLTRANSFERASE 2"/>
    <property type="match status" value="1"/>
</dbReference>
<name>A0A835XL61_9CHLO</name>
<keyword evidence="5" id="KW-0732">Signal</keyword>
<sequence>MVSWPQHAAALALLCMLWVLACNTLAEAGAGDTGAQVVRAPGMAKRIPVLEGGFIYPMLPFGPGNQLVGLREALVLGRLLRRTVVIHQILPLHFKDEAAEGGPGGTRPLDFDQLYDFDRLSRQQSVATQEELLRGGWSGRLDLVGSVGKRFLGADNLERFRRLNVTWGEDTPFVDFHVFNCSNASLGHMEAQMRPYKYAGFALYQTAVPDTGAARFRLKETGHLCHDLYLQVSMTLVRSPHILNIAKRFREQRLGGANAPYLAVHVRPYEDICFDVWTQEPFNSTRADEVCKNGNLYRVFQNQTLVYMRTLERRVKTSGAGRPRLFVMTHPVLRPVVTKLYQQVDLHPVYCDMPDLEAAVGHRSLSLLGVLEEEVASQADFFLGSHVSSMTATVLQDRFARGKSPNSTSVFVDTLSAPVKRKDPREAPRRPRRAPTRSPRKAPRKAPRRAPRNALR</sequence>
<keyword evidence="3" id="KW-0119">Carbohydrate metabolism</keyword>
<feature type="signal peptide" evidence="5">
    <location>
        <begin position="1"/>
        <end position="28"/>
    </location>
</feature>
<evidence type="ECO:0000256" key="4">
    <source>
        <dbReference type="SAM" id="MobiDB-lite"/>
    </source>
</evidence>
<protein>
    <recommendedName>
        <fullName evidence="8">O-fucosyltransferase family protein</fullName>
    </recommendedName>
</protein>
<comment type="caution">
    <text evidence="6">The sequence shown here is derived from an EMBL/GenBank/DDBJ whole genome shotgun (WGS) entry which is preliminary data.</text>
</comment>
<dbReference type="EMBL" id="JAEHOE010000128">
    <property type="protein sequence ID" value="KAG2485504.1"/>
    <property type="molecule type" value="Genomic_DNA"/>
</dbReference>
<dbReference type="OrthoDB" id="527642at2759"/>
<evidence type="ECO:0000313" key="7">
    <source>
        <dbReference type="Proteomes" id="UP000612055"/>
    </source>
</evidence>
<feature type="region of interest" description="Disordered" evidence="4">
    <location>
        <begin position="405"/>
        <end position="456"/>
    </location>
</feature>
<dbReference type="Gene3D" id="3.40.50.11350">
    <property type="match status" value="1"/>
</dbReference>
<keyword evidence="7" id="KW-1185">Reference proteome</keyword>
<feature type="compositionally biased region" description="Basic and acidic residues" evidence="4">
    <location>
        <begin position="420"/>
        <end position="429"/>
    </location>
</feature>
<dbReference type="CDD" id="cd11296">
    <property type="entry name" value="O-FucT_like"/>
    <property type="match status" value="1"/>
</dbReference>
<keyword evidence="2" id="KW-0294">Fucose metabolism</keyword>
<proteinExistence type="predicted"/>
<feature type="chain" id="PRO_5032829390" description="O-fucosyltransferase family protein" evidence="5">
    <location>
        <begin position="29"/>
        <end position="456"/>
    </location>
</feature>
<evidence type="ECO:0000256" key="2">
    <source>
        <dbReference type="ARBA" id="ARBA00023253"/>
    </source>
</evidence>
<feature type="compositionally biased region" description="Basic residues" evidence="4">
    <location>
        <begin position="430"/>
        <end position="456"/>
    </location>
</feature>
<dbReference type="GO" id="GO:0046922">
    <property type="term" value="F:peptide-O-fucosyltransferase activity"/>
    <property type="evidence" value="ECO:0007669"/>
    <property type="project" value="InterPro"/>
</dbReference>
<dbReference type="PANTHER" id="PTHR13398:SF0">
    <property type="entry name" value="GDP-FUCOSE PROTEIN O-FUCOSYLTRANSFERASE 2"/>
    <property type="match status" value="1"/>
</dbReference>
<dbReference type="InterPro" id="IPR045130">
    <property type="entry name" value="OFUT2-like"/>
</dbReference>
<keyword evidence="1" id="KW-0808">Transferase</keyword>